<gene>
    <name evidence="7" type="ORF">PLOB_00008716</name>
</gene>
<organism evidence="7 8">
    <name type="scientific">Porites lobata</name>
    <dbReference type="NCBI Taxonomy" id="104759"/>
    <lineage>
        <taxon>Eukaryota</taxon>
        <taxon>Metazoa</taxon>
        <taxon>Cnidaria</taxon>
        <taxon>Anthozoa</taxon>
        <taxon>Hexacorallia</taxon>
        <taxon>Scleractinia</taxon>
        <taxon>Fungiina</taxon>
        <taxon>Poritidae</taxon>
        <taxon>Porites</taxon>
    </lineage>
</organism>
<dbReference type="InterPro" id="IPR056291">
    <property type="entry name" value="MORN_DRC7"/>
</dbReference>
<name>A0ABN8QRG7_9CNID</name>
<dbReference type="PANTHER" id="PTHR35249:SF2">
    <property type="entry name" value="DYNEIN REGULATORY COMPLEX SUBUNIT 7"/>
    <property type="match status" value="1"/>
</dbReference>
<keyword evidence="4" id="KW-0175">Coiled coil</keyword>
<evidence type="ECO:0000256" key="2">
    <source>
        <dbReference type="ARBA" id="ARBA00022490"/>
    </source>
</evidence>
<dbReference type="Pfam" id="PF24671">
    <property type="entry name" value="DRC7_C"/>
    <property type="match status" value="1"/>
</dbReference>
<reference evidence="7 8" key="1">
    <citation type="submission" date="2022-05" db="EMBL/GenBank/DDBJ databases">
        <authorList>
            <consortium name="Genoscope - CEA"/>
            <person name="William W."/>
        </authorList>
    </citation>
    <scope>NUCLEOTIDE SEQUENCE [LARGE SCALE GENOMIC DNA]</scope>
</reference>
<dbReference type="EMBL" id="CALNXK010000141">
    <property type="protein sequence ID" value="CAH3167528.1"/>
    <property type="molecule type" value="Genomic_DNA"/>
</dbReference>
<dbReference type="InterPro" id="IPR056292">
    <property type="entry name" value="DRC7_C"/>
</dbReference>
<comment type="caution">
    <text evidence="7">The sequence shown here is derived from an EMBL/GenBank/DDBJ whole genome shotgun (WGS) entry which is preliminary data.</text>
</comment>
<accession>A0ABN8QRG7</accession>
<feature type="domain" description="Dynein regulatory complex subunit 7 MORN" evidence="5">
    <location>
        <begin position="1"/>
        <end position="148"/>
    </location>
</feature>
<protein>
    <submittedName>
        <fullName evidence="7">Uncharacterized protein</fullName>
    </submittedName>
</protein>
<dbReference type="InterPro" id="IPR033551">
    <property type="entry name" value="DRC7/lobo"/>
</dbReference>
<evidence type="ECO:0000256" key="3">
    <source>
        <dbReference type="ARBA" id="ARBA00023212"/>
    </source>
</evidence>
<evidence type="ECO:0000256" key="1">
    <source>
        <dbReference type="ARBA" id="ARBA00004245"/>
    </source>
</evidence>
<evidence type="ECO:0000256" key="4">
    <source>
        <dbReference type="SAM" id="Coils"/>
    </source>
</evidence>
<dbReference type="Pfam" id="PF24667">
    <property type="entry name" value="MORN_DRC7"/>
    <property type="match status" value="1"/>
</dbReference>
<dbReference type="PANTHER" id="PTHR35249">
    <property type="entry name" value="DYNEIN REGULATORY COMPLEX SUBUNIT 7"/>
    <property type="match status" value="1"/>
</dbReference>
<proteinExistence type="predicted"/>
<dbReference type="Proteomes" id="UP001159405">
    <property type="component" value="Unassembled WGS sequence"/>
</dbReference>
<sequence>MTEAYVDRDDFMYFRLVTFGKRVKKFGPQEANNRPIVKIVERFHRNKTKEANEDVAERVFLVSDERINLTFHLEDNRVTASTREFIRPPHTTETGGTLTMTPDMTTTFQVDPLIKPHKNLHVYEMLVELVDAEEQSANQIRASEEEVWLLGYSEYKTFKLNKFLQFDMIFDFIQNICSRVRLIETTVKEILQQRIKEEAASQLSVSVYDTERNEKAKLHRQELERKAAEEAMKKHELELDYLAPFLAQIGDPPHISKQQAYKLKEECLQDLKHRLIDKANLIQARFEKETQELQRKQSWYQQNQVSMTKEDEEEYLNFCSEAMFRIHILEQRLNRHKELAPQKYVQLEQKLRNDPRLSEYL</sequence>
<evidence type="ECO:0000259" key="5">
    <source>
        <dbReference type="Pfam" id="PF24667"/>
    </source>
</evidence>
<feature type="domain" description="Dynein regulatory complex subunit 7 C-terminal" evidence="6">
    <location>
        <begin position="254"/>
        <end position="360"/>
    </location>
</feature>
<evidence type="ECO:0000259" key="6">
    <source>
        <dbReference type="Pfam" id="PF24671"/>
    </source>
</evidence>
<feature type="coiled-coil region" evidence="4">
    <location>
        <begin position="211"/>
        <end position="240"/>
    </location>
</feature>
<keyword evidence="3" id="KW-0206">Cytoskeleton</keyword>
<keyword evidence="2" id="KW-0963">Cytoplasm</keyword>
<comment type="subcellular location">
    <subcellularLocation>
        <location evidence="1">Cytoplasm</location>
        <location evidence="1">Cytoskeleton</location>
    </subcellularLocation>
</comment>
<evidence type="ECO:0000313" key="8">
    <source>
        <dbReference type="Proteomes" id="UP001159405"/>
    </source>
</evidence>
<keyword evidence="8" id="KW-1185">Reference proteome</keyword>
<evidence type="ECO:0000313" key="7">
    <source>
        <dbReference type="EMBL" id="CAH3167528.1"/>
    </source>
</evidence>